<evidence type="ECO:0000313" key="2">
    <source>
        <dbReference type="Proteomes" id="UP000447434"/>
    </source>
</evidence>
<protein>
    <submittedName>
        <fullName evidence="1">Uncharacterized protein</fullName>
    </submittedName>
</protein>
<comment type="caution">
    <text evidence="1">The sequence shown here is derived from an EMBL/GenBank/DDBJ whole genome shotgun (WGS) entry which is preliminary data.</text>
</comment>
<proteinExistence type="predicted"/>
<sequence>MHKVRPCQIHLTRAKQPQRLEWSITSTILAKDYIIRPTIINKGIPIRRYSWFTLITLAL</sequence>
<dbReference type="EMBL" id="WOCE01000023">
    <property type="protein sequence ID" value="KAE9587215.1"/>
    <property type="molecule type" value="Genomic_DNA"/>
</dbReference>
<dbReference type="AlphaFoldDB" id="A0A6A4N8E7"/>
<organism evidence="1 2">
    <name type="scientific">Lupinus albus</name>
    <name type="common">White lupine</name>
    <name type="synonym">Lupinus termis</name>
    <dbReference type="NCBI Taxonomy" id="3870"/>
    <lineage>
        <taxon>Eukaryota</taxon>
        <taxon>Viridiplantae</taxon>
        <taxon>Streptophyta</taxon>
        <taxon>Embryophyta</taxon>
        <taxon>Tracheophyta</taxon>
        <taxon>Spermatophyta</taxon>
        <taxon>Magnoliopsida</taxon>
        <taxon>eudicotyledons</taxon>
        <taxon>Gunneridae</taxon>
        <taxon>Pentapetalae</taxon>
        <taxon>rosids</taxon>
        <taxon>fabids</taxon>
        <taxon>Fabales</taxon>
        <taxon>Fabaceae</taxon>
        <taxon>Papilionoideae</taxon>
        <taxon>50 kb inversion clade</taxon>
        <taxon>genistoids sensu lato</taxon>
        <taxon>core genistoids</taxon>
        <taxon>Genisteae</taxon>
        <taxon>Lupinus</taxon>
    </lineage>
</organism>
<gene>
    <name evidence="1" type="ORF">Lalb_Chr23g0271301</name>
</gene>
<keyword evidence="2" id="KW-1185">Reference proteome</keyword>
<dbReference type="Proteomes" id="UP000447434">
    <property type="component" value="Chromosome 23"/>
</dbReference>
<name>A0A6A4N8E7_LUPAL</name>
<evidence type="ECO:0000313" key="1">
    <source>
        <dbReference type="EMBL" id="KAE9587215.1"/>
    </source>
</evidence>
<reference evidence="2" key="1">
    <citation type="journal article" date="2020" name="Nat. Commun.">
        <title>Genome sequence of the cluster root forming white lupin.</title>
        <authorList>
            <person name="Hufnagel B."/>
            <person name="Marques A."/>
            <person name="Soriano A."/>
            <person name="Marques L."/>
            <person name="Divol F."/>
            <person name="Doumas P."/>
            <person name="Sallet E."/>
            <person name="Mancinotti D."/>
            <person name="Carrere S."/>
            <person name="Marande W."/>
            <person name="Arribat S."/>
            <person name="Keller J."/>
            <person name="Huneau C."/>
            <person name="Blein T."/>
            <person name="Aime D."/>
            <person name="Laguerre M."/>
            <person name="Taylor J."/>
            <person name="Schubert V."/>
            <person name="Nelson M."/>
            <person name="Geu-Flores F."/>
            <person name="Crespi M."/>
            <person name="Gallardo-Guerrero K."/>
            <person name="Delaux P.-M."/>
            <person name="Salse J."/>
            <person name="Berges H."/>
            <person name="Guyot R."/>
            <person name="Gouzy J."/>
            <person name="Peret B."/>
        </authorList>
    </citation>
    <scope>NUCLEOTIDE SEQUENCE [LARGE SCALE GENOMIC DNA]</scope>
    <source>
        <strain evidence="2">cv. Amiga</strain>
    </source>
</reference>
<accession>A0A6A4N8E7</accession>